<comment type="caution">
    <text evidence="1">The sequence shown here is derived from an EMBL/GenBank/DDBJ whole genome shotgun (WGS) entry which is preliminary data.</text>
</comment>
<dbReference type="EMBL" id="CAJJDO010000021">
    <property type="protein sequence ID" value="CAD8151504.1"/>
    <property type="molecule type" value="Genomic_DNA"/>
</dbReference>
<proteinExistence type="predicted"/>
<protein>
    <submittedName>
        <fullName evidence="1">Uncharacterized protein</fullName>
    </submittedName>
</protein>
<evidence type="ECO:0000313" key="1">
    <source>
        <dbReference type="EMBL" id="CAD8151504.1"/>
    </source>
</evidence>
<keyword evidence="2" id="KW-1185">Reference proteome</keyword>
<name>A0A8S1TIP3_9CILI</name>
<evidence type="ECO:0000313" key="2">
    <source>
        <dbReference type="Proteomes" id="UP000689195"/>
    </source>
</evidence>
<dbReference type="Proteomes" id="UP000689195">
    <property type="component" value="Unassembled WGS sequence"/>
</dbReference>
<reference evidence="1" key="1">
    <citation type="submission" date="2021-01" db="EMBL/GenBank/DDBJ databases">
        <authorList>
            <consortium name="Genoscope - CEA"/>
            <person name="William W."/>
        </authorList>
    </citation>
    <scope>NUCLEOTIDE SEQUENCE</scope>
</reference>
<sequence>MELKLNTSSLNQNSYIKSSLANNNQHDHSQLFVNFTKAYPIKQNPKPYDPNCSTYQYNVIVEGVIFDVLAPCDLLNDFTPEKKEKEE</sequence>
<gene>
    <name evidence="1" type="ORF">PPENT_87.1.T0210387</name>
</gene>
<dbReference type="OrthoDB" id="314354at2759"/>
<dbReference type="AlphaFoldDB" id="A0A8S1TIP3"/>
<accession>A0A8S1TIP3</accession>
<organism evidence="1 2">
    <name type="scientific">Paramecium pentaurelia</name>
    <dbReference type="NCBI Taxonomy" id="43138"/>
    <lineage>
        <taxon>Eukaryota</taxon>
        <taxon>Sar</taxon>
        <taxon>Alveolata</taxon>
        <taxon>Ciliophora</taxon>
        <taxon>Intramacronucleata</taxon>
        <taxon>Oligohymenophorea</taxon>
        <taxon>Peniculida</taxon>
        <taxon>Parameciidae</taxon>
        <taxon>Paramecium</taxon>
    </lineage>
</organism>